<keyword evidence="2 9" id="KW-0813">Transport</keyword>
<keyword evidence="8 9" id="KW-0407">Ion channel</keyword>
<evidence type="ECO:0000256" key="5">
    <source>
        <dbReference type="ARBA" id="ARBA00022989"/>
    </source>
</evidence>
<dbReference type="OrthoDB" id="9810350at2"/>
<keyword evidence="4 9" id="KW-0812">Transmembrane</keyword>
<proteinExistence type="inferred from homology"/>
<dbReference type="PRINTS" id="PR01264">
    <property type="entry name" value="MECHCHANNEL"/>
</dbReference>
<evidence type="ECO:0000256" key="3">
    <source>
        <dbReference type="ARBA" id="ARBA00022475"/>
    </source>
</evidence>
<comment type="subcellular location">
    <subcellularLocation>
        <location evidence="9">Cell membrane</location>
        <topology evidence="9">Multi-pass membrane protein</topology>
    </subcellularLocation>
    <subcellularLocation>
        <location evidence="1">Membrane</location>
        <topology evidence="1">Multi-pass membrane protein</topology>
    </subcellularLocation>
</comment>
<dbReference type="EMBL" id="CP023702">
    <property type="protein sequence ID" value="QEU72924.1"/>
    <property type="molecule type" value="Genomic_DNA"/>
</dbReference>
<dbReference type="Gene3D" id="1.10.1200.120">
    <property type="entry name" value="Large-conductance mechanosensitive channel, MscL, domain 1"/>
    <property type="match status" value="1"/>
</dbReference>
<reference evidence="10 11" key="1">
    <citation type="submission" date="2017-09" db="EMBL/GenBank/DDBJ databases">
        <authorList>
            <person name="Lee N."/>
            <person name="Cho B.-K."/>
        </authorList>
    </citation>
    <scope>NUCLEOTIDE SEQUENCE [LARGE SCALE GENOMIC DNA]</scope>
    <source>
        <strain evidence="10 11">ATCC 12769</strain>
    </source>
</reference>
<dbReference type="InterPro" id="IPR037673">
    <property type="entry name" value="MSC/AndL"/>
</dbReference>
<dbReference type="InterPro" id="IPR036019">
    <property type="entry name" value="MscL_channel"/>
</dbReference>
<evidence type="ECO:0000256" key="2">
    <source>
        <dbReference type="ARBA" id="ARBA00022448"/>
    </source>
</evidence>
<feature type="transmembrane region" description="Helical" evidence="9">
    <location>
        <begin position="21"/>
        <end position="47"/>
    </location>
</feature>
<evidence type="ECO:0000313" key="10">
    <source>
        <dbReference type="EMBL" id="QEU72924.1"/>
    </source>
</evidence>
<name>A0A5J6FBN3_9ACTN</name>
<keyword evidence="6 9" id="KW-0406">Ion transport</keyword>
<evidence type="ECO:0000256" key="7">
    <source>
        <dbReference type="ARBA" id="ARBA00023136"/>
    </source>
</evidence>
<dbReference type="InterPro" id="IPR001185">
    <property type="entry name" value="MS_channel"/>
</dbReference>
<sequence length="161" mass="17113">MLNGFKDFILRGNVISMAIGLAVGAAFTAVVTGFSNAFIVPLIGLFTRGTGDFSKAHFQVDGVDFPYGLFVSAAIAFLITAAVLYFLVVVPMNKVQNRFTAKEAEKVDIKAALRDCPQCYTEIPAIATRCRHCTSEVVPDPEARALAGLPAQPARAGSAKS</sequence>
<evidence type="ECO:0000256" key="1">
    <source>
        <dbReference type="ARBA" id="ARBA00004141"/>
    </source>
</evidence>
<dbReference type="KEGG" id="snk:CP967_13745"/>
<dbReference type="GO" id="GO:0008381">
    <property type="term" value="F:mechanosensitive monoatomic ion channel activity"/>
    <property type="evidence" value="ECO:0007669"/>
    <property type="project" value="UniProtKB-UniRule"/>
</dbReference>
<keyword evidence="3 9" id="KW-1003">Cell membrane</keyword>
<evidence type="ECO:0000256" key="4">
    <source>
        <dbReference type="ARBA" id="ARBA00022692"/>
    </source>
</evidence>
<keyword evidence="11" id="KW-1185">Reference proteome</keyword>
<dbReference type="HAMAP" id="MF_00115">
    <property type="entry name" value="MscL"/>
    <property type="match status" value="1"/>
</dbReference>
<keyword evidence="5 9" id="KW-1133">Transmembrane helix</keyword>
<feature type="transmembrane region" description="Helical" evidence="9">
    <location>
        <begin position="67"/>
        <end position="90"/>
    </location>
</feature>
<evidence type="ECO:0000256" key="9">
    <source>
        <dbReference type="HAMAP-Rule" id="MF_00115"/>
    </source>
</evidence>
<dbReference type="RefSeq" id="WP_150488250.1">
    <property type="nucleotide sequence ID" value="NZ_BMUV01000016.1"/>
</dbReference>
<comment type="subunit">
    <text evidence="9">Homopentamer.</text>
</comment>
<dbReference type="SUPFAM" id="SSF81330">
    <property type="entry name" value="Gated mechanosensitive channel"/>
    <property type="match status" value="1"/>
</dbReference>
<comment type="similarity">
    <text evidence="9">Belongs to the MscL family.</text>
</comment>
<gene>
    <name evidence="9 10" type="primary">mscL</name>
    <name evidence="10" type="ORF">CP967_13745</name>
</gene>
<accession>A0A5J6FBN3</accession>
<protein>
    <recommendedName>
        <fullName evidence="9">Large-conductance mechanosensitive channel</fullName>
    </recommendedName>
</protein>
<comment type="function">
    <text evidence="9">Channel that opens in response to stretch forces in the membrane lipid bilayer. May participate in the regulation of osmotic pressure changes within the cell.</text>
</comment>
<evidence type="ECO:0000256" key="6">
    <source>
        <dbReference type="ARBA" id="ARBA00023065"/>
    </source>
</evidence>
<dbReference type="PANTHER" id="PTHR30266">
    <property type="entry name" value="MECHANOSENSITIVE CHANNEL MSCL"/>
    <property type="match status" value="1"/>
</dbReference>
<dbReference type="AlphaFoldDB" id="A0A5J6FBN3"/>
<dbReference type="Pfam" id="PF01741">
    <property type="entry name" value="MscL"/>
    <property type="match status" value="1"/>
</dbReference>
<organism evidence="10 11">
    <name type="scientific">Streptomyces nitrosporeus</name>
    <dbReference type="NCBI Taxonomy" id="28894"/>
    <lineage>
        <taxon>Bacteria</taxon>
        <taxon>Bacillati</taxon>
        <taxon>Actinomycetota</taxon>
        <taxon>Actinomycetes</taxon>
        <taxon>Kitasatosporales</taxon>
        <taxon>Streptomycetaceae</taxon>
        <taxon>Streptomyces</taxon>
    </lineage>
</organism>
<evidence type="ECO:0000313" key="11">
    <source>
        <dbReference type="Proteomes" id="UP000326178"/>
    </source>
</evidence>
<dbReference type="NCBIfam" id="TIGR00220">
    <property type="entry name" value="mscL"/>
    <property type="match status" value="1"/>
</dbReference>
<dbReference type="PANTHER" id="PTHR30266:SF2">
    <property type="entry name" value="LARGE-CONDUCTANCE MECHANOSENSITIVE CHANNEL"/>
    <property type="match status" value="1"/>
</dbReference>
<keyword evidence="7 9" id="KW-0472">Membrane</keyword>
<evidence type="ECO:0000256" key="8">
    <source>
        <dbReference type="ARBA" id="ARBA00023303"/>
    </source>
</evidence>
<dbReference type="GO" id="GO:0005886">
    <property type="term" value="C:plasma membrane"/>
    <property type="evidence" value="ECO:0007669"/>
    <property type="project" value="UniProtKB-SubCell"/>
</dbReference>
<dbReference type="Proteomes" id="UP000326178">
    <property type="component" value="Chromosome"/>
</dbReference>